<dbReference type="HOGENOM" id="CLU_3402546_0_0_4"/>
<dbReference type="EnsemblBacteria" id="ABA53237">
    <property type="protein sequence ID" value="ABA53237"/>
    <property type="gene ID" value="BURPS1710b_A0807"/>
</dbReference>
<dbReference type="Proteomes" id="UP000002700">
    <property type="component" value="Chromosome II"/>
</dbReference>
<protein>
    <submittedName>
        <fullName evidence="1">Uncharacterized protein</fullName>
    </submittedName>
</protein>
<organism evidence="1 2">
    <name type="scientific">Burkholderia pseudomallei (strain 1710b)</name>
    <dbReference type="NCBI Taxonomy" id="320372"/>
    <lineage>
        <taxon>Bacteria</taxon>
        <taxon>Pseudomonadati</taxon>
        <taxon>Pseudomonadota</taxon>
        <taxon>Betaproteobacteria</taxon>
        <taxon>Burkholderiales</taxon>
        <taxon>Burkholderiaceae</taxon>
        <taxon>Burkholderia</taxon>
        <taxon>pseudomallei group</taxon>
    </lineage>
</organism>
<sequence>MLAPGDGNAHAFPRMADTIARMHASRCSHR</sequence>
<evidence type="ECO:0000313" key="1">
    <source>
        <dbReference type="EMBL" id="ABA53237.1"/>
    </source>
</evidence>
<gene>
    <name evidence="1" type="ordered locus">BURPS1710b_A0807</name>
</gene>
<reference evidence="1 2" key="1">
    <citation type="submission" date="2005-09" db="EMBL/GenBank/DDBJ databases">
        <authorList>
            <person name="Woods D.E."/>
            <person name="Nierman W.C."/>
        </authorList>
    </citation>
    <scope>NUCLEOTIDE SEQUENCE [LARGE SCALE GENOMIC DNA]</scope>
    <source>
        <strain evidence="1 2">1710b</strain>
    </source>
</reference>
<dbReference type="AlphaFoldDB" id="Q3JKD6"/>
<dbReference type="EMBL" id="CP000125">
    <property type="protein sequence ID" value="ABA53237.1"/>
    <property type="molecule type" value="Genomic_DNA"/>
</dbReference>
<evidence type="ECO:0000313" key="2">
    <source>
        <dbReference type="Proteomes" id="UP000002700"/>
    </source>
</evidence>
<dbReference type="KEGG" id="bpm:BURPS1710b_A0807"/>
<accession>Q3JKD6</accession>
<proteinExistence type="predicted"/>
<name>Q3JKD6_BURP1</name>